<evidence type="ECO:0000259" key="8">
    <source>
        <dbReference type="PROSITE" id="PS50928"/>
    </source>
</evidence>
<feature type="transmembrane region" description="Helical" evidence="7">
    <location>
        <begin position="386"/>
        <end position="412"/>
    </location>
</feature>
<dbReference type="InterPro" id="IPR000515">
    <property type="entry name" value="MetI-like"/>
</dbReference>
<feature type="transmembrane region" description="Helical" evidence="7">
    <location>
        <begin position="219"/>
        <end position="237"/>
    </location>
</feature>
<name>A0A3B0T516_9ZZZZ</name>
<evidence type="ECO:0000256" key="7">
    <source>
        <dbReference type="SAM" id="Phobius"/>
    </source>
</evidence>
<evidence type="ECO:0000256" key="1">
    <source>
        <dbReference type="ARBA" id="ARBA00004651"/>
    </source>
</evidence>
<keyword evidence="4 7" id="KW-0812">Transmembrane</keyword>
<dbReference type="InterPro" id="IPR043429">
    <property type="entry name" value="ArtM/GltK/GlnP/TcyL/YhdX-like"/>
</dbReference>
<dbReference type="InterPro" id="IPR010065">
    <property type="entry name" value="AA_ABC_transptr_permease_3TM"/>
</dbReference>
<evidence type="ECO:0000256" key="4">
    <source>
        <dbReference type="ARBA" id="ARBA00022692"/>
    </source>
</evidence>
<reference evidence="9" key="1">
    <citation type="submission" date="2018-06" db="EMBL/GenBank/DDBJ databases">
        <authorList>
            <person name="Zhirakovskaya E."/>
        </authorList>
    </citation>
    <scope>NUCLEOTIDE SEQUENCE</scope>
</reference>
<dbReference type="Gene3D" id="1.10.3720.10">
    <property type="entry name" value="MetI-like"/>
    <property type="match status" value="1"/>
</dbReference>
<feature type="transmembrane region" description="Helical" evidence="7">
    <location>
        <begin position="329"/>
        <end position="347"/>
    </location>
</feature>
<dbReference type="AlphaFoldDB" id="A0A3B0T516"/>
<feature type="transmembrane region" description="Helical" evidence="7">
    <location>
        <begin position="249"/>
        <end position="266"/>
    </location>
</feature>
<dbReference type="CDD" id="cd06261">
    <property type="entry name" value="TM_PBP2"/>
    <property type="match status" value="1"/>
</dbReference>
<keyword evidence="6 7" id="KW-0472">Membrane</keyword>
<keyword evidence="3" id="KW-1003">Cell membrane</keyword>
<feature type="transmembrane region" description="Helical" evidence="7">
    <location>
        <begin position="117"/>
        <end position="136"/>
    </location>
</feature>
<dbReference type="Pfam" id="PF00528">
    <property type="entry name" value="BPD_transp_1"/>
    <property type="match status" value="1"/>
</dbReference>
<protein>
    <submittedName>
        <fullName evidence="9">ABC transporter, permease protein (Cluster 3, basic aa/glutamine/opines)</fullName>
    </submittedName>
</protein>
<evidence type="ECO:0000256" key="2">
    <source>
        <dbReference type="ARBA" id="ARBA00022448"/>
    </source>
</evidence>
<feature type="transmembrane region" description="Helical" evidence="7">
    <location>
        <begin position="433"/>
        <end position="452"/>
    </location>
</feature>
<dbReference type="GO" id="GO:0043190">
    <property type="term" value="C:ATP-binding cassette (ABC) transporter complex"/>
    <property type="evidence" value="ECO:0007669"/>
    <property type="project" value="InterPro"/>
</dbReference>
<feature type="transmembrane region" description="Helical" evidence="7">
    <location>
        <begin position="142"/>
        <end position="158"/>
    </location>
</feature>
<keyword evidence="5 7" id="KW-1133">Transmembrane helix</keyword>
<feature type="transmembrane region" description="Helical" evidence="7">
    <location>
        <begin position="170"/>
        <end position="191"/>
    </location>
</feature>
<evidence type="ECO:0000256" key="3">
    <source>
        <dbReference type="ARBA" id="ARBA00022475"/>
    </source>
</evidence>
<feature type="transmembrane region" description="Helical" evidence="7">
    <location>
        <begin position="29"/>
        <end position="50"/>
    </location>
</feature>
<evidence type="ECO:0000256" key="5">
    <source>
        <dbReference type="ARBA" id="ARBA00022989"/>
    </source>
</evidence>
<evidence type="ECO:0000256" key="6">
    <source>
        <dbReference type="ARBA" id="ARBA00023136"/>
    </source>
</evidence>
<dbReference type="PROSITE" id="PS50928">
    <property type="entry name" value="ABC_TM1"/>
    <property type="match status" value="1"/>
</dbReference>
<proteinExistence type="predicted"/>
<feature type="transmembrane region" description="Helical" evidence="7">
    <location>
        <begin position="458"/>
        <end position="479"/>
    </location>
</feature>
<feature type="transmembrane region" description="Helical" evidence="7">
    <location>
        <begin position="85"/>
        <end position="105"/>
    </location>
</feature>
<dbReference type="NCBIfam" id="TIGR01726">
    <property type="entry name" value="HEQRo_perm_3TM"/>
    <property type="match status" value="1"/>
</dbReference>
<gene>
    <name evidence="9" type="ORF">MNBD_ACTINO01-815</name>
</gene>
<dbReference type="InterPro" id="IPR035906">
    <property type="entry name" value="MetI-like_sf"/>
</dbReference>
<dbReference type="GO" id="GO:0006865">
    <property type="term" value="P:amino acid transport"/>
    <property type="evidence" value="ECO:0007669"/>
    <property type="project" value="TreeGrafter"/>
</dbReference>
<dbReference type="PANTHER" id="PTHR30614:SF41">
    <property type="entry name" value="INNER MEMBRANE AMINO-ACID ABC TRANSPORTER PERMEASE PROTEIN YHDY"/>
    <property type="match status" value="1"/>
</dbReference>
<dbReference type="SUPFAM" id="SSF161098">
    <property type="entry name" value="MetI-like"/>
    <property type="match status" value="1"/>
</dbReference>
<feature type="domain" description="ABC transmembrane type-1" evidence="8">
    <location>
        <begin position="391"/>
        <end position="589"/>
    </location>
</feature>
<feature type="transmembrane region" description="Helical" evidence="7">
    <location>
        <begin position="305"/>
        <end position="323"/>
    </location>
</feature>
<keyword evidence="2" id="KW-0813">Transport</keyword>
<accession>A0A3B0T516</accession>
<feature type="transmembrane region" description="Helical" evidence="7">
    <location>
        <begin position="356"/>
        <end position="374"/>
    </location>
</feature>
<organism evidence="9">
    <name type="scientific">hydrothermal vent metagenome</name>
    <dbReference type="NCBI Taxonomy" id="652676"/>
    <lineage>
        <taxon>unclassified sequences</taxon>
        <taxon>metagenomes</taxon>
        <taxon>ecological metagenomes</taxon>
    </lineage>
</organism>
<sequence length="601" mass="64780">MSDMMLAPELEFAPEPPPKGVRIWMKDNLFSTPASSIMTIVATIVIVFAYRGLLTFVFNPRARWDAVTFNMKLLMVQAYPSADLWRVWGSLGFIVILAAASFAVWKIGGMAEPRNVGRGLMGFGGVLVLGGLLSPFSSSGKIIWIVAGIVFIAGGWALRTLTGARAKEPIIPVMSLIGVALAVIVVVIWTVELPWPGRDGDGAQIIVRQAIATSTTGPWTIIFILAAIVYVLFRILIAKSSSGAIKGTLTTLWMLSFPVLLLIVLRDPDLNISKVTSLYLPVFVGFSVVGWLVVAFASRPKVGEIGRVLGAFLLVLSFVSFAVSMPFVVRFLLLALALFTLAAPTFGGEGAANRKYLFGWLATVLFTTVTAFVVSSESLVDVPGSFFLGGLSLTIVLAFTSIVLSFPLGVILALGRTSTMPIFRLMSTTYIELVRGVPLITWLLVAFLMLPVALPNGIAIGGAMRAIGAMTLFSAAYLAENVRGGLQSIHSGQREAARALGMSTLQETVFITLPQALRAVIPALVGQVIALFKDTSLVTIVGLFDFLHMARAVIPAQSQPFSFLGSIKWTLVFAAIVYWMFTFTFSRVSQRLEKKLGVGER</sequence>
<comment type="subcellular location">
    <subcellularLocation>
        <location evidence="1">Cell membrane</location>
        <topology evidence="1">Multi-pass membrane protein</topology>
    </subcellularLocation>
</comment>
<dbReference type="GO" id="GO:0022857">
    <property type="term" value="F:transmembrane transporter activity"/>
    <property type="evidence" value="ECO:0007669"/>
    <property type="project" value="InterPro"/>
</dbReference>
<dbReference type="PANTHER" id="PTHR30614">
    <property type="entry name" value="MEMBRANE COMPONENT OF AMINO ACID ABC TRANSPORTER"/>
    <property type="match status" value="1"/>
</dbReference>
<evidence type="ECO:0000313" key="9">
    <source>
        <dbReference type="EMBL" id="VAW08437.1"/>
    </source>
</evidence>
<feature type="transmembrane region" description="Helical" evidence="7">
    <location>
        <begin position="278"/>
        <end position="298"/>
    </location>
</feature>
<dbReference type="EMBL" id="UOEI01000604">
    <property type="protein sequence ID" value="VAW08437.1"/>
    <property type="molecule type" value="Genomic_DNA"/>
</dbReference>
<feature type="transmembrane region" description="Helical" evidence="7">
    <location>
        <begin position="566"/>
        <end position="585"/>
    </location>
</feature>